<feature type="transmembrane region" description="Helical" evidence="16">
    <location>
        <begin position="407"/>
        <end position="426"/>
    </location>
</feature>
<evidence type="ECO:0000256" key="12">
    <source>
        <dbReference type="PIRSR" id="PIRSR602077-3"/>
    </source>
</evidence>
<dbReference type="SUPFAM" id="SSF81324">
    <property type="entry name" value="Voltage-gated potassium channels"/>
    <property type="match status" value="4"/>
</dbReference>
<keyword evidence="2" id="KW-0813">Transport</keyword>
<dbReference type="Gene3D" id="1.10.287.70">
    <property type="match status" value="4"/>
</dbReference>
<name>A0A158RD19_THECL</name>
<evidence type="ECO:0000313" key="19">
    <source>
        <dbReference type="Proteomes" id="UP000276776"/>
    </source>
</evidence>
<dbReference type="GO" id="GO:0005891">
    <property type="term" value="C:voltage-gated calcium channel complex"/>
    <property type="evidence" value="ECO:0007669"/>
    <property type="project" value="InterPro"/>
</dbReference>
<evidence type="ECO:0000313" key="18">
    <source>
        <dbReference type="EMBL" id="VDN07448.1"/>
    </source>
</evidence>
<evidence type="ECO:0000259" key="17">
    <source>
        <dbReference type="Pfam" id="PF00520"/>
    </source>
</evidence>
<dbReference type="OMA" id="HEDAHIT"/>
<keyword evidence="4" id="KW-0677">Repeat</keyword>
<keyword evidence="11 13" id="KW-0106">Calcium</keyword>
<feature type="glycosylation site" description="N-linked (GlcNAc...) asparagine" evidence="12">
    <location>
        <position position="96"/>
    </location>
</feature>
<feature type="transmembrane region" description="Helical" evidence="16">
    <location>
        <begin position="1053"/>
        <end position="1076"/>
    </location>
</feature>
<evidence type="ECO:0000256" key="8">
    <source>
        <dbReference type="ARBA" id="ARBA00023136"/>
    </source>
</evidence>
<feature type="coiled-coil region" evidence="14">
    <location>
        <begin position="633"/>
        <end position="660"/>
    </location>
</feature>
<feature type="transmembrane region" description="Helical" evidence="16">
    <location>
        <begin position="1362"/>
        <end position="1387"/>
    </location>
</feature>
<sequence length="1440" mass="165627">MLQQPVSRQLRSFQSLSRFSENRGLLNRRLSTFNTRNYSQARFTEPALHCLHQAVPPRSWALRIVMNPWFDRITMLVILINCVTLGMYRPCEDNNNCTTYRCYILSITDHAIFAYFACEMIIKIVALGFYGSTAYLSDTWNRLDFFIVCAGSAEYLLQEYLGNINLTAIRTVRVLRPLRAVNRIPSMRILVNLLLDTLPMLGNVLLLCFFVFFIFGIVGVQLWAGLLRNRCVINLPKTNIDIDISDISLARYYIPEDTSLEYICSQADSSGLHTCNNLPLYTNNGVKCNLTIAEWEKAVNNSAACINWNAYYNECKVMHRNPFQGSISFDNIGFAWIAIFLVISLEGWTDIMYYVQDAHSFWNWIYFVLLIIIGAFFMINLCLVVIKISSSRIFAHLSRFRERLRQFVICNHFKRGILFAILINTLSMGVEYHQQPEFLTTVLEISNYFFTGLFALEMLLKIGADGLFGYLSDGFNLFDGGIVALSVLELFQEGKGGLSVLRTFRLLRILKLVRFMPALRYQLVVMLRTMDNVTVFFGLLVLFIFIFSILGMNLFGCKFCKNAIDQTKKCERKNFDSLLWALVTVFQILTQEDWNVVLFNGMARTTPWAALYFVALMTFGNYVLFNLLVAILVEGFQESKEEEKRQLEEEAIKKATVEEEERKRELEVLLAKASSCKIIMHRRITYFLRLSRRHTLLILPQMVQNLDSHSSSCNARQRMHSWCGMHSTFNLLCPIYSHQAVLEAYARDKLIKASQELQMVFEEKERRKKARENSLWMRLIKKTCFHRRADHSLYIFDPKNQIRIKCLQLTQKKWFDYTVLIFIAINCITLAMERPSIPPKSLERQFLSFSGYVFTVIFTIEMSMKVIANGCLFGKNAYFKDGWNILDGALVIISLMNVVFELLVHTNSPKIFGVLRVLRLLRALRPLRVINRARGVKLVVMTLISSLKPIGNIVLICCTFFIIFGILGVQLFKGTMYHCTGPSIANVTTRAECLMDPRNRWVNHRYNFDNLGQALMSLFVLASKDGWVGIMYQGIDATGVDLQPIENYNEWRMIYFISFLLLVGFFVLNMFVGVVVENFHKCKEALEAEMKEQARQKRLERRLKQQKYENQHEHKRKKRPKIQPYWHGYGPKRFFLNNVVTSKYFDLAIAAVIGINVISMAMEFYMMPSGLKYVLKALNYFFTAVFTLESAIKLVALGFRQFFSERWNQLDISIVILSISGIIFEEFEALELPINPTIIRVMRVLRIARVLKLLKMANGIRSLLDTVGEALPQVGNLGSLFFLLFFIFAALGVELFGKLECSDEHPCDGLGEHAHFKNFGMAFLTLFRIATGDNWNGIMKDALRDDCDPSDRCESNCCVDPILAPCFFIIFVLISQFVLVNVVVAVLMKHLEESNKNEDNLEGNAISDTNNEVNKSDTDGEEDAGSSQKNPVRKLIPPTS</sequence>
<keyword evidence="10" id="KW-0407">Ion channel</keyword>
<feature type="region of interest" description="Disordered" evidence="15">
    <location>
        <begin position="1398"/>
        <end position="1440"/>
    </location>
</feature>
<gene>
    <name evidence="18" type="ORF">TCLT_LOCUS9786</name>
</gene>
<feature type="domain" description="Ion transport" evidence="17">
    <location>
        <begin position="813"/>
        <end position="1085"/>
    </location>
</feature>
<feature type="transmembrane region" description="Helical" evidence="16">
    <location>
        <begin position="950"/>
        <end position="972"/>
    </location>
</feature>
<dbReference type="FunFam" id="1.20.120.350:FF:000007">
    <property type="entry name" value="Voltage-dependent T-type calcium channel subunit alpha"/>
    <property type="match status" value="1"/>
</dbReference>
<feature type="binding site" evidence="11">
    <location>
        <position position="1025"/>
    </location>
    <ligand>
        <name>Ca(2+)</name>
        <dbReference type="ChEBI" id="CHEBI:29108"/>
    </ligand>
</feature>
<evidence type="ECO:0000256" key="14">
    <source>
        <dbReference type="SAM" id="Coils"/>
    </source>
</evidence>
<feature type="domain" description="Ion transport" evidence="17">
    <location>
        <begin position="67"/>
        <end position="386"/>
    </location>
</feature>
<evidence type="ECO:0000256" key="9">
    <source>
        <dbReference type="ARBA" id="ARBA00023180"/>
    </source>
</evidence>
<keyword evidence="6 16" id="KW-1133">Transmembrane helix</keyword>
<keyword evidence="13" id="KW-0109">Calcium transport</keyword>
<feature type="transmembrane region" description="Helical" evidence="16">
    <location>
        <begin position="852"/>
        <end position="873"/>
    </location>
</feature>
<dbReference type="STRING" id="103827.A0A158RD19"/>
<comment type="similarity">
    <text evidence="13">Belongs to the calcium channel alpha-1 subunit (TC 1.A.1.11) family.</text>
</comment>
<dbReference type="InterPro" id="IPR027359">
    <property type="entry name" value="Volt_channel_dom_sf"/>
</dbReference>
<dbReference type="GO" id="GO:0046872">
    <property type="term" value="F:metal ion binding"/>
    <property type="evidence" value="ECO:0007669"/>
    <property type="project" value="UniProtKB-KW"/>
</dbReference>
<feature type="transmembrane region" description="Helical" evidence="16">
    <location>
        <begin position="204"/>
        <end position="227"/>
    </location>
</feature>
<dbReference type="FunFam" id="1.10.287.70:FF:000125">
    <property type="entry name" value="Voltage-dependent T-type calcium channel subunit alpha"/>
    <property type="match status" value="1"/>
</dbReference>
<keyword evidence="3 16" id="KW-0812">Transmembrane</keyword>
<reference evidence="18 19" key="2">
    <citation type="submission" date="2018-11" db="EMBL/GenBank/DDBJ databases">
        <authorList>
            <consortium name="Pathogen Informatics"/>
        </authorList>
    </citation>
    <scope>NUCLEOTIDE SEQUENCE [LARGE SCALE GENOMIC DNA]</scope>
</reference>
<dbReference type="GO" id="GO:0086010">
    <property type="term" value="P:membrane depolarization during action potential"/>
    <property type="evidence" value="ECO:0007669"/>
    <property type="project" value="TreeGrafter"/>
</dbReference>
<feature type="transmembrane region" description="Helical" evidence="16">
    <location>
        <begin position="73"/>
        <end position="91"/>
    </location>
</feature>
<dbReference type="InterPro" id="IPR002077">
    <property type="entry name" value="VDCCAlpha1"/>
</dbReference>
<dbReference type="OrthoDB" id="416585at2759"/>
<evidence type="ECO:0000256" key="13">
    <source>
        <dbReference type="RuleBase" id="RU003808"/>
    </source>
</evidence>
<feature type="transmembrane region" description="Helical" evidence="16">
    <location>
        <begin position="610"/>
        <end position="636"/>
    </location>
</feature>
<keyword evidence="11" id="KW-0479">Metal-binding</keyword>
<feature type="domain" description="Ion transport" evidence="17">
    <location>
        <begin position="1142"/>
        <end position="1397"/>
    </location>
</feature>
<evidence type="ECO:0000256" key="6">
    <source>
        <dbReference type="ARBA" id="ARBA00022989"/>
    </source>
</evidence>
<dbReference type="PANTHER" id="PTHR10037:SF230">
    <property type="entry name" value="CA[2+]-CHANNEL PROTEIN ALPHA[[1]] SUBUNIT T, ISOFORM F"/>
    <property type="match status" value="1"/>
</dbReference>
<keyword evidence="9 12" id="KW-0325">Glycoprotein</keyword>
<reference evidence="20" key="1">
    <citation type="submission" date="2016-04" db="UniProtKB">
        <authorList>
            <consortium name="WormBaseParasite"/>
        </authorList>
    </citation>
    <scope>IDENTIFICATION</scope>
</reference>
<feature type="transmembrane region" description="Helical" evidence="16">
    <location>
        <begin position="1280"/>
        <end position="1297"/>
    </location>
</feature>
<feature type="binding site" evidence="11">
    <location>
        <position position="346"/>
    </location>
    <ligand>
        <name>Ca(2+)</name>
        <dbReference type="ChEBI" id="CHEBI:29108"/>
    </ligand>
</feature>
<dbReference type="Pfam" id="PF00520">
    <property type="entry name" value="Ion_trans"/>
    <property type="match status" value="4"/>
</dbReference>
<proteinExistence type="inferred from homology"/>
<dbReference type="FunFam" id="1.20.120.350:FF:000008">
    <property type="entry name" value="Voltage-dependent T-type calcium channel subunit alpha"/>
    <property type="match status" value="1"/>
</dbReference>
<feature type="transmembrane region" description="Helical" evidence="16">
    <location>
        <begin position="1177"/>
        <end position="1199"/>
    </location>
</feature>
<feature type="domain" description="Ion transport" evidence="17">
    <location>
        <begin position="413"/>
        <end position="643"/>
    </location>
</feature>
<dbReference type="Proteomes" id="UP000276776">
    <property type="component" value="Unassembled WGS sequence"/>
</dbReference>
<evidence type="ECO:0000256" key="5">
    <source>
        <dbReference type="ARBA" id="ARBA00022882"/>
    </source>
</evidence>
<keyword evidence="5 13" id="KW-0851">Voltage-gated channel</keyword>
<dbReference type="GO" id="GO:0005248">
    <property type="term" value="F:voltage-gated sodium channel activity"/>
    <property type="evidence" value="ECO:0007669"/>
    <property type="project" value="TreeGrafter"/>
</dbReference>
<dbReference type="InterPro" id="IPR005821">
    <property type="entry name" value="Ion_trans_dom"/>
</dbReference>
<evidence type="ECO:0000256" key="1">
    <source>
        <dbReference type="ARBA" id="ARBA00004141"/>
    </source>
</evidence>
<feature type="binding site" evidence="11">
    <location>
        <position position="592"/>
    </location>
    <ligand>
        <name>Ca(2+)</name>
        <dbReference type="ChEBI" id="CHEBI:29108"/>
    </ligand>
</feature>
<keyword evidence="7" id="KW-0406">Ion transport</keyword>
<keyword evidence="19" id="KW-1185">Reference proteome</keyword>
<dbReference type="EMBL" id="UYYF01004880">
    <property type="protein sequence ID" value="VDN07448.1"/>
    <property type="molecule type" value="Genomic_DNA"/>
</dbReference>
<dbReference type="InterPro" id="IPR043203">
    <property type="entry name" value="VGCC_Ca_Na"/>
</dbReference>
<feature type="transmembrane region" description="Helical" evidence="16">
    <location>
        <begin position="814"/>
        <end position="832"/>
    </location>
</feature>
<evidence type="ECO:0000256" key="2">
    <source>
        <dbReference type="ARBA" id="ARBA00022448"/>
    </source>
</evidence>
<dbReference type="Gene3D" id="1.20.120.350">
    <property type="entry name" value="Voltage-gated potassium channels. Chain C"/>
    <property type="match status" value="4"/>
</dbReference>
<evidence type="ECO:0000256" key="4">
    <source>
        <dbReference type="ARBA" id="ARBA00022737"/>
    </source>
</evidence>
<evidence type="ECO:0000256" key="7">
    <source>
        <dbReference type="ARBA" id="ARBA00023065"/>
    </source>
</evidence>
<evidence type="ECO:0000313" key="20">
    <source>
        <dbReference type="WBParaSite" id="TCLT_0000979701-mRNA-1"/>
    </source>
</evidence>
<dbReference type="GO" id="GO:0070509">
    <property type="term" value="P:calcium ion import"/>
    <property type="evidence" value="ECO:0007669"/>
    <property type="project" value="TreeGrafter"/>
</dbReference>
<dbReference type="FunFam" id="1.20.120.350:FF:000012">
    <property type="entry name" value="Voltage-dependent T-type calcium channel subunit alpha"/>
    <property type="match status" value="1"/>
</dbReference>
<evidence type="ECO:0000256" key="10">
    <source>
        <dbReference type="ARBA" id="ARBA00023303"/>
    </source>
</evidence>
<feature type="transmembrane region" description="Helical" evidence="16">
    <location>
        <begin position="365"/>
        <end position="386"/>
    </location>
</feature>
<evidence type="ECO:0000256" key="11">
    <source>
        <dbReference type="PIRSR" id="PIRSR602077-1"/>
    </source>
</evidence>
<evidence type="ECO:0000256" key="3">
    <source>
        <dbReference type="ARBA" id="ARBA00022692"/>
    </source>
</evidence>
<accession>A0A158RD19</accession>
<feature type="transmembrane region" description="Helical" evidence="16">
    <location>
        <begin position="1144"/>
        <end position="1165"/>
    </location>
</feature>
<dbReference type="GO" id="GO:0043005">
    <property type="term" value="C:neuron projection"/>
    <property type="evidence" value="ECO:0007669"/>
    <property type="project" value="TreeGrafter"/>
</dbReference>
<dbReference type="FunFam" id="1.20.120.350:FF:000009">
    <property type="entry name" value="Voltage-dependent T-type calcium channel subunit alpha"/>
    <property type="match status" value="1"/>
</dbReference>
<dbReference type="PRINTS" id="PR00167">
    <property type="entry name" value="CACHANNEL"/>
</dbReference>
<keyword evidence="13" id="KW-0107">Calcium channel</keyword>
<keyword evidence="8 16" id="KW-0472">Membrane</keyword>
<dbReference type="WBParaSite" id="TCLT_0000979701-mRNA-1">
    <property type="protein sequence ID" value="TCLT_0000979701-mRNA-1"/>
    <property type="gene ID" value="TCLT_0000979701"/>
</dbReference>
<feature type="coiled-coil region" evidence="14">
    <location>
        <begin position="1076"/>
        <end position="1103"/>
    </location>
</feature>
<dbReference type="FunFam" id="1.10.287.70:FF:000206">
    <property type="entry name" value="Voltage-dependent T-type calcium channel subunit alpha"/>
    <property type="match status" value="1"/>
</dbReference>
<protein>
    <submittedName>
        <fullName evidence="20">Voltage-dependent T-type calcium channel subunit alpha</fullName>
    </submittedName>
</protein>
<evidence type="ECO:0000256" key="16">
    <source>
        <dbReference type="SAM" id="Phobius"/>
    </source>
</evidence>
<dbReference type="GO" id="GO:0008332">
    <property type="term" value="F:low voltage-gated calcium channel activity"/>
    <property type="evidence" value="ECO:0007669"/>
    <property type="project" value="TreeGrafter"/>
</dbReference>
<dbReference type="FunFam" id="1.10.287.70:FF:000120">
    <property type="entry name" value="Voltage-dependent T-type calcium channel subunit alpha"/>
    <property type="match status" value="1"/>
</dbReference>
<feature type="transmembrane region" description="Helical" evidence="16">
    <location>
        <begin position="327"/>
        <end position="345"/>
    </location>
</feature>
<evidence type="ECO:0000256" key="15">
    <source>
        <dbReference type="SAM" id="MobiDB-lite"/>
    </source>
</evidence>
<feature type="transmembrane region" description="Helical" evidence="16">
    <location>
        <begin position="438"/>
        <end position="460"/>
    </location>
</feature>
<organism evidence="20">
    <name type="scientific">Thelazia callipaeda</name>
    <name type="common">Oriental eyeworm</name>
    <name type="synonym">Parasitic nematode</name>
    <dbReference type="NCBI Taxonomy" id="103827"/>
    <lineage>
        <taxon>Eukaryota</taxon>
        <taxon>Metazoa</taxon>
        <taxon>Ecdysozoa</taxon>
        <taxon>Nematoda</taxon>
        <taxon>Chromadorea</taxon>
        <taxon>Rhabditida</taxon>
        <taxon>Spirurina</taxon>
        <taxon>Spiruromorpha</taxon>
        <taxon>Thelazioidea</taxon>
        <taxon>Thelaziidae</taxon>
        <taxon>Thelazia</taxon>
    </lineage>
</organism>
<dbReference type="PANTHER" id="PTHR10037">
    <property type="entry name" value="VOLTAGE-GATED CATION CHANNEL CALCIUM AND SODIUM"/>
    <property type="match status" value="1"/>
</dbReference>
<comment type="subcellular location">
    <subcellularLocation>
        <location evidence="1 13">Membrane</location>
        <topology evidence="1 13">Multi-pass membrane protein</topology>
    </subcellularLocation>
</comment>
<dbReference type="GO" id="GO:0001518">
    <property type="term" value="C:voltage-gated sodium channel complex"/>
    <property type="evidence" value="ECO:0007669"/>
    <property type="project" value="TreeGrafter"/>
</dbReference>
<keyword evidence="14" id="KW-0175">Coiled coil</keyword>
<feature type="transmembrane region" description="Helical" evidence="16">
    <location>
        <begin position="533"/>
        <end position="555"/>
    </location>
</feature>
<feature type="transmembrane region" description="Helical" evidence="16">
    <location>
        <begin position="885"/>
        <end position="905"/>
    </location>
</feature>
<feature type="transmembrane region" description="Helical" evidence="16">
    <location>
        <begin position="112"/>
        <end position="136"/>
    </location>
</feature>